<evidence type="ECO:0000259" key="6">
    <source>
        <dbReference type="Pfam" id="PF02776"/>
    </source>
</evidence>
<dbReference type="Gene3D" id="3.40.50.1220">
    <property type="entry name" value="TPP-binding domain"/>
    <property type="match status" value="1"/>
</dbReference>
<dbReference type="EMBL" id="CDHN01000006">
    <property type="protein sequence ID" value="CEJ93776.1"/>
    <property type="molecule type" value="Genomic_DNA"/>
</dbReference>
<sequence length="534" mass="57529">MTTVWHAFYDLLRQYGLTTIFGNPGSTEQPMLKNFPADFQYILALQEASVVGMADGYAQATRKPAVVSLHTSAGTGNAMGNIMTAYLNKTPLILIAGQQTRKMIIGEPLLTNREETTLPKPYVKWAYQPTRAEDVPAALIRAIAVATTAPAGPVYLSIPMDDWDVELEQVPIPRSIVSQAGPDPDALAAYAKTIRGAKNFALVLGQEVDRSLGWEAAVKLAELIKAPVFQAPLSERAVFPECHPLYRGMLPLAKGPLGQALDGFDVVLVVGAEVWRYYPYIPGDIIPEGTKLLHVTNDPDFAARALVGDTIVADARLALQAMYTLLASSPPNFKAEDRPAQPAYKFTEGPVMSAMDAWVSLAAVRPRDAILVQESPSNGLQLLAAWPAEVPESYFTFASGGLGWAAPAAVGIALAERHKCTNRPVVLAIGDGSLHYSVQSIYSAVQNKLKVIYLVPNNQEYAILKAFALLEDTPNVPALDLPGLDAVAVGKAYGCPSYKAFNPAELQDLFKKALATDGPTLIEFVVSKTNKSLL</sequence>
<dbReference type="GO" id="GO:0003984">
    <property type="term" value="F:acetolactate synthase activity"/>
    <property type="evidence" value="ECO:0007669"/>
    <property type="project" value="TreeGrafter"/>
</dbReference>
<dbReference type="HOGENOM" id="CLU_013748_3_1_1"/>
<evidence type="ECO:0000313" key="7">
    <source>
        <dbReference type="EMBL" id="CEJ93776.1"/>
    </source>
</evidence>
<dbReference type="Proteomes" id="UP000039046">
    <property type="component" value="Unassembled WGS sequence"/>
</dbReference>
<dbReference type="OrthoDB" id="10006023at2759"/>
<dbReference type="GO" id="GO:0050660">
    <property type="term" value="F:flavin adenine dinucleotide binding"/>
    <property type="evidence" value="ECO:0007669"/>
    <property type="project" value="TreeGrafter"/>
</dbReference>
<proteinExistence type="inferred from homology"/>
<evidence type="ECO:0000259" key="5">
    <source>
        <dbReference type="Pfam" id="PF02775"/>
    </source>
</evidence>
<evidence type="ECO:0000259" key="4">
    <source>
        <dbReference type="Pfam" id="PF00205"/>
    </source>
</evidence>
<dbReference type="InterPro" id="IPR012001">
    <property type="entry name" value="Thiamin_PyroP_enz_TPP-bd_dom"/>
</dbReference>
<keyword evidence="2 3" id="KW-0786">Thiamine pyrophosphate</keyword>
<feature type="domain" description="Thiamine pyrophosphate enzyme central" evidence="4">
    <location>
        <begin position="188"/>
        <end position="322"/>
    </location>
</feature>
<evidence type="ECO:0000256" key="2">
    <source>
        <dbReference type="ARBA" id="ARBA00023052"/>
    </source>
</evidence>
<evidence type="ECO:0000256" key="3">
    <source>
        <dbReference type="RuleBase" id="RU362132"/>
    </source>
</evidence>
<organism evidence="7 8">
    <name type="scientific">[Torrubiella] hemipterigena</name>
    <dbReference type="NCBI Taxonomy" id="1531966"/>
    <lineage>
        <taxon>Eukaryota</taxon>
        <taxon>Fungi</taxon>
        <taxon>Dikarya</taxon>
        <taxon>Ascomycota</taxon>
        <taxon>Pezizomycotina</taxon>
        <taxon>Sordariomycetes</taxon>
        <taxon>Hypocreomycetidae</taxon>
        <taxon>Hypocreales</taxon>
        <taxon>Clavicipitaceae</taxon>
        <taxon>Clavicipitaceae incertae sedis</taxon>
        <taxon>'Torrubiella' clade</taxon>
    </lineage>
</organism>
<dbReference type="CDD" id="cd02002">
    <property type="entry name" value="TPP_BFDC"/>
    <property type="match status" value="1"/>
</dbReference>
<dbReference type="Pfam" id="PF00205">
    <property type="entry name" value="TPP_enzyme_M"/>
    <property type="match status" value="1"/>
</dbReference>
<name>A0A0A1T9P1_9HYPO</name>
<accession>A0A0A1T9P1</accession>
<dbReference type="CDD" id="cd07035">
    <property type="entry name" value="TPP_PYR_POX_like"/>
    <property type="match status" value="1"/>
</dbReference>
<reference evidence="7 8" key="1">
    <citation type="journal article" date="2015" name="Genome Announc.">
        <title>Draft Genome Sequence and Gene Annotation of the Entomopathogenic Fungus Verticillium hemipterigenum.</title>
        <authorList>
            <person name="Horn F."/>
            <person name="Habel A."/>
            <person name="Scharf D.H."/>
            <person name="Dworschak J."/>
            <person name="Brakhage A.A."/>
            <person name="Guthke R."/>
            <person name="Hertweck C."/>
            <person name="Linde J."/>
        </authorList>
    </citation>
    <scope>NUCLEOTIDE SEQUENCE [LARGE SCALE GENOMIC DNA]</scope>
</reference>
<dbReference type="SUPFAM" id="SSF52518">
    <property type="entry name" value="Thiamin diphosphate-binding fold (THDP-binding)"/>
    <property type="match status" value="2"/>
</dbReference>
<gene>
    <name evidence="7" type="ORF">VHEMI09345</name>
</gene>
<dbReference type="AlphaFoldDB" id="A0A0A1T9P1"/>
<dbReference type="InterPro" id="IPR011766">
    <property type="entry name" value="TPP_enzyme_TPP-bd"/>
</dbReference>
<dbReference type="Pfam" id="PF02775">
    <property type="entry name" value="TPP_enzyme_C"/>
    <property type="match status" value="1"/>
</dbReference>
<dbReference type="InterPro" id="IPR012000">
    <property type="entry name" value="Thiamin_PyroP_enz_cen_dom"/>
</dbReference>
<dbReference type="InterPro" id="IPR029035">
    <property type="entry name" value="DHS-like_NAD/FAD-binding_dom"/>
</dbReference>
<dbReference type="Pfam" id="PF02776">
    <property type="entry name" value="TPP_enzyme_N"/>
    <property type="match status" value="1"/>
</dbReference>
<dbReference type="PANTHER" id="PTHR18968">
    <property type="entry name" value="THIAMINE PYROPHOSPHATE ENZYMES"/>
    <property type="match status" value="1"/>
</dbReference>
<dbReference type="NCBIfam" id="NF005485">
    <property type="entry name" value="PRK07092.1"/>
    <property type="match status" value="1"/>
</dbReference>
<dbReference type="SUPFAM" id="SSF52467">
    <property type="entry name" value="DHS-like NAD/FAD-binding domain"/>
    <property type="match status" value="1"/>
</dbReference>
<protein>
    <submittedName>
        <fullName evidence="7">Uncharacterized protein</fullName>
    </submittedName>
</protein>
<evidence type="ECO:0000256" key="1">
    <source>
        <dbReference type="ARBA" id="ARBA00007812"/>
    </source>
</evidence>
<dbReference type="GO" id="GO:0000287">
    <property type="term" value="F:magnesium ion binding"/>
    <property type="evidence" value="ECO:0007669"/>
    <property type="project" value="InterPro"/>
</dbReference>
<dbReference type="Gene3D" id="3.40.50.970">
    <property type="match status" value="2"/>
</dbReference>
<dbReference type="STRING" id="1531966.A0A0A1T9P1"/>
<dbReference type="PANTHER" id="PTHR18968:SF133">
    <property type="entry name" value="BENZOYLFORMATE DECARBOXYLASE"/>
    <property type="match status" value="1"/>
</dbReference>
<feature type="domain" description="Thiamine pyrophosphate enzyme TPP-binding" evidence="5">
    <location>
        <begin position="387"/>
        <end position="524"/>
    </location>
</feature>
<keyword evidence="8" id="KW-1185">Reference proteome</keyword>
<dbReference type="InterPro" id="IPR045229">
    <property type="entry name" value="TPP_enz"/>
</dbReference>
<dbReference type="GO" id="GO:0030976">
    <property type="term" value="F:thiamine pyrophosphate binding"/>
    <property type="evidence" value="ECO:0007669"/>
    <property type="project" value="InterPro"/>
</dbReference>
<evidence type="ECO:0000313" key="8">
    <source>
        <dbReference type="Proteomes" id="UP000039046"/>
    </source>
</evidence>
<dbReference type="InterPro" id="IPR029061">
    <property type="entry name" value="THDP-binding"/>
</dbReference>
<comment type="similarity">
    <text evidence="1 3">Belongs to the TPP enzyme family.</text>
</comment>
<feature type="domain" description="Thiamine pyrophosphate enzyme N-terminal TPP-binding" evidence="6">
    <location>
        <begin position="3"/>
        <end position="102"/>
    </location>
</feature>